<reference evidence="1" key="1">
    <citation type="submission" date="2019-09" db="EMBL/GenBank/DDBJ databases">
        <title>Characterisation of the sponge microbiome using genome-centric metagenomics.</title>
        <authorList>
            <person name="Engelberts J.P."/>
            <person name="Robbins S.J."/>
            <person name="De Goeij J.M."/>
            <person name="Aranda M."/>
            <person name="Bell S.C."/>
            <person name="Webster N.S."/>
        </authorList>
    </citation>
    <scope>NUCLEOTIDE SEQUENCE</scope>
    <source>
        <strain evidence="1">SB0676_bin_10</strain>
    </source>
</reference>
<comment type="caution">
    <text evidence="1">The sequence shown here is derived from an EMBL/GenBank/DDBJ whole genome shotgun (WGS) entry which is preliminary data.</text>
</comment>
<dbReference type="EMBL" id="VYDO01000125">
    <property type="protein sequence ID" value="MYG38108.1"/>
    <property type="molecule type" value="Genomic_DNA"/>
</dbReference>
<dbReference type="AlphaFoldDB" id="A0A6B1F6Y4"/>
<organism evidence="1">
    <name type="scientific">Synechococcus sp. SB0676_bin_10</name>
    <dbReference type="NCBI Taxonomy" id="2604869"/>
    <lineage>
        <taxon>Bacteria</taxon>
        <taxon>Bacillati</taxon>
        <taxon>Cyanobacteriota</taxon>
        <taxon>Cyanophyceae</taxon>
        <taxon>Synechococcales</taxon>
        <taxon>Synechococcaceae</taxon>
        <taxon>Synechococcus</taxon>
    </lineage>
</organism>
<sequence length="185" mass="21106">MTESEASGTVLGKHSLLLCTASSPVFPSLKRLFPVVIVSFVLSSCYSPQTKAPHQIDAIELTEENIYSKMDCDSLLEAREEEKDELIVLREKQVIKRQDDTMRMMNWGIIGGAIASRNAQDWEEEIGLSKGKLLAIQKEIDSRCLLDEEEKKRHNEEISLFFYNEAETELDRLLADAAKFYFEEP</sequence>
<accession>A0A6B1F6Y4</accession>
<evidence type="ECO:0000313" key="1">
    <source>
        <dbReference type="EMBL" id="MYG38108.1"/>
    </source>
</evidence>
<protein>
    <submittedName>
        <fullName evidence="1">Uncharacterized protein</fullName>
    </submittedName>
</protein>
<name>A0A6B1F6Y4_9SYNE</name>
<gene>
    <name evidence="1" type="ORF">F4162_03695</name>
</gene>
<proteinExistence type="predicted"/>